<evidence type="ECO:0000313" key="9">
    <source>
        <dbReference type="Proteomes" id="UP001172681"/>
    </source>
</evidence>
<dbReference type="Gene3D" id="1.25.10.10">
    <property type="entry name" value="Leucine-rich Repeat Variant"/>
    <property type="match status" value="2"/>
</dbReference>
<dbReference type="InterPro" id="IPR029240">
    <property type="entry name" value="MMS19_N"/>
</dbReference>
<dbReference type="GO" id="GO:0016226">
    <property type="term" value="P:iron-sulfur cluster assembly"/>
    <property type="evidence" value="ECO:0007669"/>
    <property type="project" value="UniProtKB-UniRule"/>
</dbReference>
<evidence type="ECO:0000256" key="4">
    <source>
        <dbReference type="ARBA" id="ARBA00023242"/>
    </source>
</evidence>
<keyword evidence="4 5" id="KW-0539">Nucleus</keyword>
<gene>
    <name evidence="8" type="ORF">H2204_002154</name>
</gene>
<dbReference type="GO" id="GO:0005634">
    <property type="term" value="C:nucleus"/>
    <property type="evidence" value="ECO:0007669"/>
    <property type="project" value="UniProtKB-SubCell"/>
</dbReference>
<comment type="function">
    <text evidence="5">Key component of the cytosolic iron-sulfur protein assembly (CIA) complex, a multiprotein complex that mediates the incorporation of iron-sulfur cluster into apoproteins specifically involved in DNA metabolism and genomic integrity. In the CIA complex, MMS19 acts as an adapter between early-acting CIA components and a subset of cellular target iron-sulfur proteins.</text>
</comment>
<dbReference type="InterPro" id="IPR016024">
    <property type="entry name" value="ARM-type_fold"/>
</dbReference>
<evidence type="ECO:0000313" key="8">
    <source>
        <dbReference type="EMBL" id="KAJ9643258.1"/>
    </source>
</evidence>
<dbReference type="InterPro" id="IPR039920">
    <property type="entry name" value="MMS19"/>
</dbReference>
<name>A0AA38YBT5_9EURO</name>
<comment type="subcellular location">
    <subcellularLocation>
        <location evidence="1 5">Nucleus</location>
    </subcellularLocation>
</comment>
<keyword evidence="5" id="KW-0227">DNA damage</keyword>
<sequence length="1070" mass="118448">MALSDARDYVLAVEHNKQEAAEIAKSAAQKLESRQTTLIEVVQSLGEYINDDDEKIRGRAVSFLVAVISSLPPKYLSRQQILVLCKFLCDRIEDGGAVNGLSQLRSLDRFTNDMAQTVMRAIFEHFSDLQSLNQAGRYKVLQLVNELLEHHRKGNNNLRPIALSIQLTVVAIRDMGEESLTGIVELVAGEKDPRNLMLIFSMLRVLMMEWDITNHVEVMFDSVYAYFPITFRPPPNDPYGITAQDLKDRLRDCLSSTGALAPHTFPNMLDRLDSTSNTVKKDVLQTLVACSEHYDASTMSQYSITLWDAVKFEVLQAQEPELASEALKVLEGIAACLSSAPAHNTSSSPLLQYLKPVNKECLEHLQEPASRQAKASGDIVKAVASASVQSFEIVIKAVGPTLFTLYQSAQGLVQQRAVLDVANQIFEASIEVYGSWTKPSQKNPEGRENPIRELKDKFVAIYSQALMGTVKEEVSFRLTAANGLLLVSKMNSMLADDEIGLFIQYFDDIVLTEESYGRDELKKKAMNALAEISQFKPGLISDISYPAFLARLPDSEEDVMTSNYNSVLEGLAEISVERELLRTLMRRLLSKLDNLFNSSGRVSYPYTCAILATILYVLDRAVSAAKTDLSDYYERVVVNLSRTASQTTTGPLTNEVVLDLLGRLINLIIRNSTAEQISRAAVNVYLLYRGSPFIESPEGLSSLLQPPSVALLSTWVLAALPKNIQSPLLTRERLPHVIENVIQFAMTTSNRAVTQSCLLQVALLVNKHFDSASLSFVDELLARTLSALKDHPMDENDTSDFNIRLSFFLTKALVLRLAPRTNYYLTNLVELLDQQQYPGEVSRKAAMGFVTILSPDDVLSKQNGAQIRLLAPQRVFQILVPLISDKFRNSQSPTEKENYLVALSGVLSNVPSEIVMPELPTLLPLLLQSLDLNDQMVKVATLEACAIVISNNPSALEESGHIPALVKRLIGVAASQKAEFDPKPTKGVATAGTQINLPNTRRLATRCLTLMPKYITGSASGANSLIGLKREVLYGLSKVLDDTKRDVRKEAVDARAAWLRGVDDIDEDED</sequence>
<evidence type="ECO:0000256" key="5">
    <source>
        <dbReference type="RuleBase" id="RU367072"/>
    </source>
</evidence>
<dbReference type="Pfam" id="PF12460">
    <property type="entry name" value="MMS19_C"/>
    <property type="match status" value="1"/>
</dbReference>
<keyword evidence="3" id="KW-0677">Repeat</keyword>
<keyword evidence="5" id="KW-0234">DNA repair</keyword>
<evidence type="ECO:0000256" key="3">
    <source>
        <dbReference type="ARBA" id="ARBA00022737"/>
    </source>
</evidence>
<evidence type="ECO:0000259" key="6">
    <source>
        <dbReference type="Pfam" id="PF12460"/>
    </source>
</evidence>
<dbReference type="EMBL" id="JAPDRN010000008">
    <property type="protein sequence ID" value="KAJ9643258.1"/>
    <property type="molecule type" value="Genomic_DNA"/>
</dbReference>
<dbReference type="PANTHER" id="PTHR12891">
    <property type="entry name" value="DNA REPAIR/TRANSCRIPTION PROTEIN MET18/MMS19"/>
    <property type="match status" value="1"/>
</dbReference>
<dbReference type="Proteomes" id="UP001172681">
    <property type="component" value="Unassembled WGS sequence"/>
</dbReference>
<evidence type="ECO:0000259" key="7">
    <source>
        <dbReference type="Pfam" id="PF14500"/>
    </source>
</evidence>
<feature type="domain" description="MMS19 N-terminal" evidence="7">
    <location>
        <begin position="42"/>
        <end position="316"/>
    </location>
</feature>
<dbReference type="GO" id="GO:0051604">
    <property type="term" value="P:protein maturation"/>
    <property type="evidence" value="ECO:0007669"/>
    <property type="project" value="UniProtKB-UniRule"/>
</dbReference>
<protein>
    <recommendedName>
        <fullName evidence="5">MMS19 nucleotide excision repair protein</fullName>
    </recommendedName>
</protein>
<comment type="similarity">
    <text evidence="2 5">Belongs to the MET18/MMS19 family.</text>
</comment>
<dbReference type="AlphaFoldDB" id="A0AA38YBT5"/>
<evidence type="ECO:0000256" key="1">
    <source>
        <dbReference type="ARBA" id="ARBA00004123"/>
    </source>
</evidence>
<comment type="caution">
    <text evidence="8">The sequence shown here is derived from an EMBL/GenBank/DDBJ whole genome shotgun (WGS) entry which is preliminary data.</text>
</comment>
<dbReference type="InterPro" id="IPR024687">
    <property type="entry name" value="MMS19_C"/>
</dbReference>
<dbReference type="PANTHER" id="PTHR12891:SF0">
    <property type="entry name" value="MMS19 NUCLEOTIDE EXCISION REPAIR PROTEIN HOMOLOG"/>
    <property type="match status" value="1"/>
</dbReference>
<proteinExistence type="inferred from homology"/>
<organism evidence="8 9">
    <name type="scientific">Knufia peltigerae</name>
    <dbReference type="NCBI Taxonomy" id="1002370"/>
    <lineage>
        <taxon>Eukaryota</taxon>
        <taxon>Fungi</taxon>
        <taxon>Dikarya</taxon>
        <taxon>Ascomycota</taxon>
        <taxon>Pezizomycotina</taxon>
        <taxon>Eurotiomycetes</taxon>
        <taxon>Chaetothyriomycetidae</taxon>
        <taxon>Chaetothyriales</taxon>
        <taxon>Trichomeriaceae</taxon>
        <taxon>Knufia</taxon>
    </lineage>
</organism>
<dbReference type="GO" id="GO:0006281">
    <property type="term" value="P:DNA repair"/>
    <property type="evidence" value="ECO:0007669"/>
    <property type="project" value="UniProtKB-UniRule"/>
</dbReference>
<dbReference type="InterPro" id="IPR011989">
    <property type="entry name" value="ARM-like"/>
</dbReference>
<keyword evidence="9" id="KW-1185">Reference proteome</keyword>
<reference evidence="8" key="1">
    <citation type="submission" date="2022-10" db="EMBL/GenBank/DDBJ databases">
        <title>Culturing micro-colonial fungi from biological soil crusts in the Mojave desert and describing Neophaeococcomyces mojavensis, and introducing the new genera and species Taxawa tesnikishii.</title>
        <authorList>
            <person name="Kurbessoian T."/>
            <person name="Stajich J.E."/>
        </authorList>
    </citation>
    <scope>NUCLEOTIDE SEQUENCE</scope>
    <source>
        <strain evidence="8">TK_35</strain>
    </source>
</reference>
<feature type="domain" description="MMS19 C-terminal" evidence="6">
    <location>
        <begin position="567"/>
        <end position="1012"/>
    </location>
</feature>
<evidence type="ECO:0000256" key="2">
    <source>
        <dbReference type="ARBA" id="ARBA00009340"/>
    </source>
</evidence>
<dbReference type="GO" id="GO:0097361">
    <property type="term" value="C:cytosolic [4Fe-4S] assembly targeting complex"/>
    <property type="evidence" value="ECO:0007669"/>
    <property type="project" value="UniProtKB-UniRule"/>
</dbReference>
<dbReference type="Pfam" id="PF14500">
    <property type="entry name" value="MMS19_N"/>
    <property type="match status" value="1"/>
</dbReference>
<dbReference type="SUPFAM" id="SSF48371">
    <property type="entry name" value="ARM repeat"/>
    <property type="match status" value="1"/>
</dbReference>
<accession>A0AA38YBT5</accession>